<sequence>MSDADNNVSGSRKGGKLRRGHKKVKTGCTDCRRRRVKVGGRSHPKAYTHFSLLNHFNQCTEERPRCRACERRGAQCEYPSSSQIRSLSAGPSPASYQSHGPSPQPHQHISPLPGLSSILREESLDSTALEYSIRDMALLHHWTISTSHHIYKDSVMSLTFQVTVPQIAFKHKFVMHILLSLTALHIAYLEPQERLRHAAEASHYHNLSLQGFNEAMKQDREKLADALFTWASINLLYVFGVTGRLGQGLWDESEWGNRKERLLGLGWVPMIRGVEMMLKPSFFIMREGPLRELLMIGNYAELDVDNNPHPDDHYFCQTRDVWTSNPDAQTYEDTMQVLRRCHIFMEQFKSMESESPDEGVINRSFQGAFLFVPFAPEAYFTLLQQRQPPALILYAFYGALLHRFVNGSWFMEGWGYDIVEIVSDLLGSYWRKWITWPLQVVGLIP</sequence>
<dbReference type="AlphaFoldDB" id="A0A395T206"/>
<dbReference type="STRING" id="694270.A0A395T206"/>
<reference evidence="3 4" key="1">
    <citation type="journal article" date="2018" name="PLoS Pathog.">
        <title>Evolution of structural diversity of trichothecenes, a family of toxins produced by plant pathogenic and entomopathogenic fungi.</title>
        <authorList>
            <person name="Proctor R.H."/>
            <person name="McCormick S.P."/>
            <person name="Kim H.S."/>
            <person name="Cardoza R.E."/>
            <person name="Stanley A.M."/>
            <person name="Lindo L."/>
            <person name="Kelly A."/>
            <person name="Brown D.W."/>
            <person name="Lee T."/>
            <person name="Vaughan M.M."/>
            <person name="Alexander N.J."/>
            <person name="Busman M."/>
            <person name="Gutierrez S."/>
        </authorList>
    </citation>
    <scope>NUCLEOTIDE SEQUENCE [LARGE SCALE GENOMIC DNA]</scope>
    <source>
        <strain evidence="3 4">NRRL 20695</strain>
    </source>
</reference>
<dbReference type="EMBL" id="PXOG01000071">
    <property type="protein sequence ID" value="RGP78255.1"/>
    <property type="molecule type" value="Genomic_DNA"/>
</dbReference>
<name>A0A395T206_9HYPO</name>
<feature type="compositionally biased region" description="Basic residues" evidence="2">
    <location>
        <begin position="13"/>
        <end position="25"/>
    </location>
</feature>
<dbReference type="PANTHER" id="PTHR47784:SF5">
    <property type="entry name" value="STEROL UPTAKE CONTROL PROTEIN 2"/>
    <property type="match status" value="1"/>
</dbReference>
<proteinExistence type="predicted"/>
<evidence type="ECO:0000256" key="2">
    <source>
        <dbReference type="SAM" id="MobiDB-lite"/>
    </source>
</evidence>
<evidence type="ECO:0000313" key="4">
    <source>
        <dbReference type="Proteomes" id="UP000266234"/>
    </source>
</evidence>
<dbReference type="Gene3D" id="4.10.240.10">
    <property type="entry name" value="Zn(2)-C6 fungal-type DNA-binding domain"/>
    <property type="match status" value="1"/>
</dbReference>
<dbReference type="Proteomes" id="UP000266234">
    <property type="component" value="Unassembled WGS sequence"/>
</dbReference>
<evidence type="ECO:0000313" key="3">
    <source>
        <dbReference type="EMBL" id="RGP78255.1"/>
    </source>
</evidence>
<protein>
    <recommendedName>
        <fullName evidence="5">Zn(2)-C6 fungal-type domain-containing protein</fullName>
    </recommendedName>
</protein>
<feature type="region of interest" description="Disordered" evidence="2">
    <location>
        <begin position="1"/>
        <end position="27"/>
    </location>
</feature>
<keyword evidence="4" id="KW-1185">Reference proteome</keyword>
<dbReference type="OrthoDB" id="3546279at2759"/>
<organism evidence="3 4">
    <name type="scientific">Fusarium longipes</name>
    <dbReference type="NCBI Taxonomy" id="694270"/>
    <lineage>
        <taxon>Eukaryota</taxon>
        <taxon>Fungi</taxon>
        <taxon>Dikarya</taxon>
        <taxon>Ascomycota</taxon>
        <taxon>Pezizomycotina</taxon>
        <taxon>Sordariomycetes</taxon>
        <taxon>Hypocreomycetidae</taxon>
        <taxon>Hypocreales</taxon>
        <taxon>Nectriaceae</taxon>
        <taxon>Fusarium</taxon>
    </lineage>
</organism>
<keyword evidence="1" id="KW-0539">Nucleus</keyword>
<evidence type="ECO:0000256" key="1">
    <source>
        <dbReference type="ARBA" id="ARBA00023242"/>
    </source>
</evidence>
<feature type="compositionally biased region" description="Polar residues" evidence="2">
    <location>
        <begin position="1"/>
        <end position="10"/>
    </location>
</feature>
<feature type="region of interest" description="Disordered" evidence="2">
    <location>
        <begin position="80"/>
        <end position="113"/>
    </location>
</feature>
<dbReference type="Pfam" id="PF11951">
    <property type="entry name" value="Fungal_trans_2"/>
    <property type="match status" value="1"/>
</dbReference>
<gene>
    <name evidence="3" type="ORF">FLONG3_3570</name>
</gene>
<dbReference type="CDD" id="cd00067">
    <property type="entry name" value="GAL4"/>
    <property type="match status" value="1"/>
</dbReference>
<dbReference type="GO" id="GO:0001228">
    <property type="term" value="F:DNA-binding transcription activator activity, RNA polymerase II-specific"/>
    <property type="evidence" value="ECO:0007669"/>
    <property type="project" value="TreeGrafter"/>
</dbReference>
<feature type="compositionally biased region" description="Polar residues" evidence="2">
    <location>
        <begin position="94"/>
        <end position="107"/>
    </location>
</feature>
<dbReference type="InterPro" id="IPR001138">
    <property type="entry name" value="Zn2Cys6_DnaBD"/>
</dbReference>
<dbReference type="InterPro" id="IPR053157">
    <property type="entry name" value="Sterol_Uptake_Regulator"/>
</dbReference>
<dbReference type="InterPro" id="IPR036864">
    <property type="entry name" value="Zn2-C6_fun-type_DNA-bd_sf"/>
</dbReference>
<evidence type="ECO:0008006" key="5">
    <source>
        <dbReference type="Google" id="ProtNLM"/>
    </source>
</evidence>
<accession>A0A395T206</accession>
<dbReference type="InterPro" id="IPR021858">
    <property type="entry name" value="Fun_TF"/>
</dbReference>
<dbReference type="PANTHER" id="PTHR47784">
    <property type="entry name" value="STEROL UPTAKE CONTROL PROTEIN 2"/>
    <property type="match status" value="1"/>
</dbReference>
<comment type="caution">
    <text evidence="3">The sequence shown here is derived from an EMBL/GenBank/DDBJ whole genome shotgun (WGS) entry which is preliminary data.</text>
</comment>
<dbReference type="GO" id="GO:0008270">
    <property type="term" value="F:zinc ion binding"/>
    <property type="evidence" value="ECO:0007669"/>
    <property type="project" value="InterPro"/>
</dbReference>